<name>A0ABW0IZ85_9HYPH</name>
<dbReference type="Pfam" id="PF07183">
    <property type="entry name" value="DUF1403"/>
    <property type="match status" value="2"/>
</dbReference>
<reference evidence="2" key="1">
    <citation type="journal article" date="2019" name="Int. J. Syst. Evol. Microbiol.">
        <title>The Global Catalogue of Microorganisms (GCM) 10K type strain sequencing project: providing services to taxonomists for standard genome sequencing and annotation.</title>
        <authorList>
            <consortium name="The Broad Institute Genomics Platform"/>
            <consortium name="The Broad Institute Genome Sequencing Center for Infectious Disease"/>
            <person name="Wu L."/>
            <person name="Ma J."/>
        </authorList>
    </citation>
    <scope>NUCLEOTIDE SEQUENCE [LARGE SCALE GENOMIC DNA]</scope>
    <source>
        <strain evidence="2">NCAIM B.01391</strain>
    </source>
</reference>
<organism evidence="1 2">
    <name type="scientific">Bosea eneae</name>
    <dbReference type="NCBI Taxonomy" id="151454"/>
    <lineage>
        <taxon>Bacteria</taxon>
        <taxon>Pseudomonadati</taxon>
        <taxon>Pseudomonadota</taxon>
        <taxon>Alphaproteobacteria</taxon>
        <taxon>Hyphomicrobiales</taxon>
        <taxon>Boseaceae</taxon>
        <taxon>Bosea</taxon>
    </lineage>
</organism>
<gene>
    <name evidence="1" type="ORF">ACFPOB_29245</name>
</gene>
<accession>A0ABW0IZ85</accession>
<dbReference type="InterPro" id="IPR009843">
    <property type="entry name" value="DUF1403"/>
</dbReference>
<dbReference type="RefSeq" id="WP_068180410.1">
    <property type="nucleotide sequence ID" value="NZ_JBHSLW010000086.1"/>
</dbReference>
<keyword evidence="2" id="KW-1185">Reference proteome</keyword>
<sequence>MDATPIPRPKSLARARGIKPVGASGEPANSLIPNPLPRWIGFAASADRRDAAFAAGAALLALDQIVRSDPPWLGVLRARLTLKAASVAAKLLRQKADEAALRDAQHLTRPGDDPGPAGRLHQMLRQISSRPTRQAGDILPMMEAELRGAPVAAEFLSLLEADLVLAQKLGWGTPLLLHAGVVFDPALRHGPDGRRPRADRPDWHVVSDRALFVAISACHAQAVTLARRAENLAVAAKNLRTRDEGRGLALVLADDAVAPWRMVGRAGFGSDRAARRFCETLATQGALRLLTDRPTFRLYGL</sequence>
<dbReference type="EMBL" id="JBHSLW010000086">
    <property type="protein sequence ID" value="MFC5423631.1"/>
    <property type="molecule type" value="Genomic_DNA"/>
</dbReference>
<comment type="caution">
    <text evidence="1">The sequence shown here is derived from an EMBL/GenBank/DDBJ whole genome shotgun (WGS) entry which is preliminary data.</text>
</comment>
<evidence type="ECO:0000313" key="2">
    <source>
        <dbReference type="Proteomes" id="UP001596053"/>
    </source>
</evidence>
<proteinExistence type="predicted"/>
<protein>
    <submittedName>
        <fullName evidence="1">DUF1403 family protein</fullName>
    </submittedName>
</protein>
<evidence type="ECO:0000313" key="1">
    <source>
        <dbReference type="EMBL" id="MFC5423631.1"/>
    </source>
</evidence>
<dbReference type="Proteomes" id="UP001596053">
    <property type="component" value="Unassembled WGS sequence"/>
</dbReference>